<dbReference type="InterPro" id="IPR027417">
    <property type="entry name" value="P-loop_NTPase"/>
</dbReference>
<dbReference type="GO" id="GO:0051301">
    <property type="term" value="P:cell division"/>
    <property type="evidence" value="ECO:0007669"/>
    <property type="project" value="UniProtKB-KW"/>
</dbReference>
<evidence type="ECO:0000313" key="14">
    <source>
        <dbReference type="EMBL" id="RSH94101.1"/>
    </source>
</evidence>
<dbReference type="Pfam" id="PF06470">
    <property type="entry name" value="SMC_hinge"/>
    <property type="match status" value="1"/>
</dbReference>
<keyword evidence="4" id="KW-0158">Chromosome</keyword>
<comment type="caution">
    <text evidence="14">The sequence shown here is derived from an EMBL/GenBank/DDBJ whole genome shotgun (WGS) entry which is preliminary data.</text>
</comment>
<dbReference type="SUPFAM" id="SSF52540">
    <property type="entry name" value="P-loop containing nucleoside triphosphate hydrolases"/>
    <property type="match status" value="1"/>
</dbReference>
<evidence type="ECO:0000256" key="3">
    <source>
        <dbReference type="ARBA" id="ARBA00005597"/>
    </source>
</evidence>
<dbReference type="SUPFAM" id="SSF75553">
    <property type="entry name" value="Smc hinge domain"/>
    <property type="match status" value="1"/>
</dbReference>
<keyword evidence="7 11" id="KW-0175">Coiled coil</keyword>
<dbReference type="InterPro" id="IPR024704">
    <property type="entry name" value="SMC"/>
</dbReference>
<protein>
    <recommendedName>
        <fullName evidence="10">Structural maintenance of chromosomes protein</fullName>
    </recommendedName>
</protein>
<keyword evidence="5" id="KW-0132">Cell division</keyword>
<evidence type="ECO:0000256" key="7">
    <source>
        <dbReference type="ARBA" id="ARBA00023054"/>
    </source>
</evidence>
<evidence type="ECO:0000256" key="2">
    <source>
        <dbReference type="ARBA" id="ARBA00004286"/>
    </source>
</evidence>
<evidence type="ECO:0000256" key="10">
    <source>
        <dbReference type="PIRNR" id="PIRNR005719"/>
    </source>
</evidence>
<sequence length="1221" mass="138945">MPLKRLELYNFKSYRGTQIIDLGDAPFTCIIGPNGAGKSNLMDAISFVLGVKSAQLRSTQLRDLVYRGRKAAQMDNDEAMDVDEEAGETLTQTENGTDARSAWVQAVYEDENRKEWKFRRNISTVGVSTYHLNSKAVPWTAYNQQLEKFNILVKAKNFLVFQGDVEGVASQDSKALARLIDRISGSLDLAPQYDAAKAAQDKATEASTANYAKKRGMLNDAKHFKEQRDEVRQWERMRDAKDDMIKRHLLWRLYHITNEINESTRQVEEANEKLTELRTSVDKNDRKLREAKKQQAQAQLNVKKREGTVKKAEKAHEDKKPDLVAVETQIAHSVKKAKNAAALAERVEKDEERQADNLKTLEEGADDIKRMMDEAAERQRKKSQASGKALSKADLDEYRNLRSQANTLAVDERQKVETLRREQKTLRDALVSVEDKLQQAERQKAKLTGEIDRLSDLDEDTSSKVHELNSERERIKAQLDHAQAERVRINLKETEINERLQDVYNQLLQAGVDKRENEREVKLKETLASLKRVFPGVHGRIVDLCRPTAQKYDRAVMTVLGRNIDAVVVDHEKTAIDCIEYMRNQRAGQATFIPLDTIQVKPVPSDCAPSRFACSSTLICDSLEVARYICYEKGQEVKAVTVDGTIIHKSGNMTGGQGQSGGRKFDDKQVEALKRLKETYLNQLKELNQSKPKDKADEGLLQQLARLDAEHSIAKDDLDATRTRLRGLREELKHVEAEIKKTLPDREKRAKAVETAQKELDKLVKVIDDADDGVFANFCRKIKVSNIREYEDVQLKMAREESEAMEKYSQQQARASHQIEFEKAQLQSTRERLASLRATVEKEKKNVTILEGKKREVEAELEALQAEADRQRQKLEDVSKALEEADEVVDSLRDSARKTQRTLDKALKEIASWNDEIEMSASDRHAIYRRCRLEEIELPLVKGSLDKVPIEDTTKEMAMDVDDDETQRPAETNDFGIKPDFDQLEDEDKENGSEEVGREFEAQIAKMKGEIEKVVPNMKAVDRLADVEANLDDAEREAEQTRKDSKKAKEDFQSLKKQRCDLFNKAYEHMSGCIDKIYKDLTKAKNMPTGGVAFLSLEDAEEPYLSGVRYNVMPPSKQFVEMEQLSGGEKTMAALALLFAIHSFHPAPFFVLDEVDAALDPTNVSKLARYVRHQAEKSVQFLIISLKSTLYEHADGLVGVYREQEENSSKSLSLDLRKYVE</sequence>
<dbReference type="AlphaFoldDB" id="A0A427YSV7"/>
<accession>A0A427YSV7</accession>
<dbReference type="GO" id="GO:0007062">
    <property type="term" value="P:sister chromatid cohesion"/>
    <property type="evidence" value="ECO:0007669"/>
    <property type="project" value="InterPro"/>
</dbReference>
<organism evidence="14 15">
    <name type="scientific">Saitozyma podzolica</name>
    <dbReference type="NCBI Taxonomy" id="1890683"/>
    <lineage>
        <taxon>Eukaryota</taxon>
        <taxon>Fungi</taxon>
        <taxon>Dikarya</taxon>
        <taxon>Basidiomycota</taxon>
        <taxon>Agaricomycotina</taxon>
        <taxon>Tremellomycetes</taxon>
        <taxon>Tremellales</taxon>
        <taxon>Trimorphomycetaceae</taxon>
        <taxon>Saitozyma</taxon>
    </lineage>
</organism>
<evidence type="ECO:0000259" key="13">
    <source>
        <dbReference type="SMART" id="SM00968"/>
    </source>
</evidence>
<dbReference type="EMBL" id="RSCD01000003">
    <property type="protein sequence ID" value="RSH94101.1"/>
    <property type="molecule type" value="Genomic_DNA"/>
</dbReference>
<evidence type="ECO:0000256" key="1">
    <source>
        <dbReference type="ARBA" id="ARBA00004123"/>
    </source>
</evidence>
<keyword evidence="15" id="KW-1185">Reference proteome</keyword>
<feature type="region of interest" description="Disordered" evidence="12">
    <location>
        <begin position="297"/>
        <end position="319"/>
    </location>
</feature>
<feature type="coiled-coil region" evidence="11">
    <location>
        <begin position="819"/>
        <end position="916"/>
    </location>
</feature>
<keyword evidence="8 10" id="KW-0539">Nucleus</keyword>
<feature type="region of interest" description="Disordered" evidence="12">
    <location>
        <begin position="76"/>
        <end position="95"/>
    </location>
</feature>
<dbReference type="GO" id="GO:0005634">
    <property type="term" value="C:nucleus"/>
    <property type="evidence" value="ECO:0007669"/>
    <property type="project" value="UniProtKB-SubCell"/>
</dbReference>
<dbReference type="GO" id="GO:0003677">
    <property type="term" value="F:DNA binding"/>
    <property type="evidence" value="ECO:0007669"/>
    <property type="project" value="TreeGrafter"/>
</dbReference>
<keyword evidence="6" id="KW-0498">Mitosis</keyword>
<dbReference type="Pfam" id="PF02463">
    <property type="entry name" value="SMC_N"/>
    <property type="match status" value="1"/>
</dbReference>
<dbReference type="SMART" id="SM00968">
    <property type="entry name" value="SMC_hinge"/>
    <property type="match status" value="1"/>
</dbReference>
<dbReference type="PANTHER" id="PTHR18937">
    <property type="entry name" value="STRUCTURAL MAINTENANCE OF CHROMOSOMES SMC FAMILY MEMBER"/>
    <property type="match status" value="1"/>
</dbReference>
<dbReference type="InterPro" id="IPR028468">
    <property type="entry name" value="Smc1_ABC"/>
</dbReference>
<feature type="region of interest" description="Disordered" evidence="12">
    <location>
        <begin position="374"/>
        <end position="393"/>
    </location>
</feature>
<dbReference type="GO" id="GO:0008278">
    <property type="term" value="C:cohesin complex"/>
    <property type="evidence" value="ECO:0007669"/>
    <property type="project" value="InterPro"/>
</dbReference>
<evidence type="ECO:0000256" key="4">
    <source>
        <dbReference type="ARBA" id="ARBA00022454"/>
    </source>
</evidence>
<reference evidence="14 15" key="1">
    <citation type="submission" date="2018-11" db="EMBL/GenBank/DDBJ databases">
        <title>Genome sequence of Saitozyma podzolica DSM 27192.</title>
        <authorList>
            <person name="Aliyu H."/>
            <person name="Gorte O."/>
            <person name="Ochsenreither K."/>
        </authorList>
    </citation>
    <scope>NUCLEOTIDE SEQUENCE [LARGE SCALE GENOMIC DNA]</scope>
    <source>
        <strain evidence="14 15">DSM 27192</strain>
    </source>
</reference>
<feature type="region of interest" description="Disordered" evidence="12">
    <location>
        <begin position="961"/>
        <end position="997"/>
    </location>
</feature>
<gene>
    <name evidence="14" type="primary">SMC1</name>
    <name evidence="14" type="ORF">EHS25_006755</name>
</gene>
<dbReference type="GO" id="GO:0005524">
    <property type="term" value="F:ATP binding"/>
    <property type="evidence" value="ECO:0007669"/>
    <property type="project" value="InterPro"/>
</dbReference>
<feature type="region of interest" description="Disordered" evidence="12">
    <location>
        <begin position="346"/>
        <end position="366"/>
    </location>
</feature>
<dbReference type="Gene3D" id="1.20.1060.20">
    <property type="match status" value="1"/>
</dbReference>
<feature type="compositionally biased region" description="Acidic residues" evidence="12">
    <location>
        <begin position="76"/>
        <end position="87"/>
    </location>
</feature>
<comment type="similarity">
    <text evidence="3">Belongs to the SMC family. SMC1 subfamily.</text>
</comment>
<dbReference type="CDD" id="cd03275">
    <property type="entry name" value="ABC_SMC1_euk"/>
    <property type="match status" value="2"/>
</dbReference>
<dbReference type="InterPro" id="IPR010935">
    <property type="entry name" value="SMC_hinge"/>
</dbReference>
<evidence type="ECO:0000256" key="5">
    <source>
        <dbReference type="ARBA" id="ARBA00022618"/>
    </source>
</evidence>
<evidence type="ECO:0000313" key="15">
    <source>
        <dbReference type="Proteomes" id="UP000279259"/>
    </source>
</evidence>
<evidence type="ECO:0000256" key="8">
    <source>
        <dbReference type="ARBA" id="ARBA00023242"/>
    </source>
</evidence>
<keyword evidence="9" id="KW-0131">Cell cycle</keyword>
<feature type="coiled-coil region" evidence="11">
    <location>
        <begin position="409"/>
        <end position="492"/>
    </location>
</feature>
<evidence type="ECO:0000256" key="6">
    <source>
        <dbReference type="ARBA" id="ARBA00022776"/>
    </source>
</evidence>
<feature type="compositionally biased region" description="Basic and acidic residues" evidence="12">
    <location>
        <begin position="303"/>
        <end position="319"/>
    </location>
</feature>
<dbReference type="InterPro" id="IPR036277">
    <property type="entry name" value="SMC_hinge_sf"/>
</dbReference>
<feature type="coiled-coil region" evidence="11">
    <location>
        <begin position="1017"/>
        <end position="1058"/>
    </location>
</feature>
<dbReference type="PANTHER" id="PTHR18937:SF12">
    <property type="entry name" value="STRUCTURAL MAINTENANCE OF CHROMOSOMES PROTEIN"/>
    <property type="match status" value="1"/>
</dbReference>
<dbReference type="Proteomes" id="UP000279259">
    <property type="component" value="Unassembled WGS sequence"/>
</dbReference>
<dbReference type="OrthoDB" id="5575062at2759"/>
<comment type="subcellular location">
    <subcellularLocation>
        <location evidence="2">Chromosome</location>
    </subcellularLocation>
    <subcellularLocation>
        <location evidence="1 10">Nucleus</location>
    </subcellularLocation>
</comment>
<evidence type="ECO:0000256" key="11">
    <source>
        <dbReference type="SAM" id="Coils"/>
    </source>
</evidence>
<dbReference type="GO" id="GO:0016887">
    <property type="term" value="F:ATP hydrolysis activity"/>
    <property type="evidence" value="ECO:0007669"/>
    <property type="project" value="InterPro"/>
</dbReference>
<dbReference type="Gene3D" id="3.40.50.300">
    <property type="entry name" value="P-loop containing nucleotide triphosphate hydrolases"/>
    <property type="match status" value="2"/>
</dbReference>
<dbReference type="STRING" id="1890683.A0A427YSV7"/>
<evidence type="ECO:0000256" key="9">
    <source>
        <dbReference type="ARBA" id="ARBA00023306"/>
    </source>
</evidence>
<evidence type="ECO:0000256" key="12">
    <source>
        <dbReference type="SAM" id="MobiDB-lite"/>
    </source>
</evidence>
<feature type="domain" description="SMC hinge" evidence="13">
    <location>
        <begin position="535"/>
        <end position="630"/>
    </location>
</feature>
<dbReference type="PIRSF" id="PIRSF005719">
    <property type="entry name" value="SMC"/>
    <property type="match status" value="1"/>
</dbReference>
<dbReference type="InterPro" id="IPR003395">
    <property type="entry name" value="RecF/RecN/SMC_N"/>
</dbReference>
<name>A0A427YSV7_9TREE</name>
<proteinExistence type="inferred from homology"/>